<keyword evidence="2" id="KW-1133">Transmembrane helix</keyword>
<dbReference type="AlphaFoldDB" id="A0A6U3UXJ0"/>
<name>A0A6U3UXJ0_9STRA</name>
<evidence type="ECO:0008006" key="4">
    <source>
        <dbReference type="Google" id="ProtNLM"/>
    </source>
</evidence>
<protein>
    <recommendedName>
        <fullName evidence="4">BAP29/BAP31 transmembrane domain-containing protein</fullName>
    </recommendedName>
</protein>
<gene>
    <name evidence="3" type="ORF">DBRI1063_LOCUS23852</name>
</gene>
<evidence type="ECO:0000313" key="3">
    <source>
        <dbReference type="EMBL" id="CAD9355159.1"/>
    </source>
</evidence>
<evidence type="ECO:0000256" key="1">
    <source>
        <dbReference type="SAM" id="MobiDB-lite"/>
    </source>
</evidence>
<feature type="region of interest" description="Disordered" evidence="1">
    <location>
        <begin position="141"/>
        <end position="171"/>
    </location>
</feature>
<feature type="transmembrane region" description="Helical" evidence="2">
    <location>
        <begin position="6"/>
        <end position="30"/>
    </location>
</feature>
<evidence type="ECO:0000256" key="2">
    <source>
        <dbReference type="SAM" id="Phobius"/>
    </source>
</evidence>
<keyword evidence="2" id="KW-0812">Transmembrane</keyword>
<keyword evidence="2" id="KW-0472">Membrane</keyword>
<dbReference type="EMBL" id="HBGN01037205">
    <property type="protein sequence ID" value="CAD9355159.1"/>
    <property type="molecule type" value="Transcribed_RNA"/>
</dbReference>
<feature type="transmembrane region" description="Helical" evidence="2">
    <location>
        <begin position="51"/>
        <end position="68"/>
    </location>
</feature>
<reference evidence="3" key="1">
    <citation type="submission" date="2021-01" db="EMBL/GenBank/DDBJ databases">
        <authorList>
            <person name="Corre E."/>
            <person name="Pelletier E."/>
            <person name="Niang G."/>
            <person name="Scheremetjew M."/>
            <person name="Finn R."/>
            <person name="Kale V."/>
            <person name="Holt S."/>
            <person name="Cochrane G."/>
            <person name="Meng A."/>
            <person name="Brown T."/>
            <person name="Cohen L."/>
        </authorList>
    </citation>
    <scope>NUCLEOTIDE SEQUENCE</scope>
    <source>
        <strain evidence="3">Pop2</strain>
    </source>
</reference>
<accession>A0A6U3UXJ0</accession>
<feature type="compositionally biased region" description="Basic and acidic residues" evidence="1">
    <location>
        <begin position="148"/>
        <end position="159"/>
    </location>
</feature>
<sequence length="171" mass="20126">MGLWAQLIWVFFPIPILSLFLLSASYPPALERLGANIVHRIFFTRINVGPLRIQLLWLFFSISVLIFINTLRILQYETQCKTCVHPGEISWYRKAMKFRKERNFWLSLFNVALWYLVLVVYSLKKKILKLKEQINELKALQSSAEEATEAKKDEAKKEDETEGEDETKKDK</sequence>
<feature type="transmembrane region" description="Helical" evidence="2">
    <location>
        <begin position="104"/>
        <end position="123"/>
    </location>
</feature>
<proteinExistence type="predicted"/>
<organism evidence="3">
    <name type="scientific">Ditylum brightwellii</name>
    <dbReference type="NCBI Taxonomy" id="49249"/>
    <lineage>
        <taxon>Eukaryota</taxon>
        <taxon>Sar</taxon>
        <taxon>Stramenopiles</taxon>
        <taxon>Ochrophyta</taxon>
        <taxon>Bacillariophyta</taxon>
        <taxon>Mediophyceae</taxon>
        <taxon>Lithodesmiophycidae</taxon>
        <taxon>Lithodesmiales</taxon>
        <taxon>Lithodesmiaceae</taxon>
        <taxon>Ditylum</taxon>
    </lineage>
</organism>